<evidence type="ECO:0000313" key="1">
    <source>
        <dbReference type="EMBL" id="MBC5835833.1"/>
    </source>
</evidence>
<name>A0ABR7J1L4_9FLAO</name>
<dbReference type="RefSeq" id="WP_166125578.1">
    <property type="nucleotide sequence ID" value="NZ_JAANOQ010000002.1"/>
</dbReference>
<organism evidence="1 2">
    <name type="scientific">Flavobacterium bernardetii</name>
    <dbReference type="NCBI Taxonomy" id="2813823"/>
    <lineage>
        <taxon>Bacteria</taxon>
        <taxon>Pseudomonadati</taxon>
        <taxon>Bacteroidota</taxon>
        <taxon>Flavobacteriia</taxon>
        <taxon>Flavobacteriales</taxon>
        <taxon>Flavobacteriaceae</taxon>
        <taxon>Flavobacterium</taxon>
    </lineage>
</organism>
<proteinExistence type="predicted"/>
<dbReference type="Proteomes" id="UP000605990">
    <property type="component" value="Unassembled WGS sequence"/>
</dbReference>
<accession>A0ABR7J1L4</accession>
<evidence type="ECO:0000313" key="2">
    <source>
        <dbReference type="Proteomes" id="UP000605990"/>
    </source>
</evidence>
<keyword evidence="2" id="KW-1185">Reference proteome</keyword>
<gene>
    <name evidence="1" type="ORF">H8R27_13130</name>
</gene>
<sequence>MLQFIHNDFKIDISHLKITFNSENIWFKTEINSDYSFPFNIPWNEWAKISNSIHYNAVDGLVKFEGKLYRDGMLNSATLKVQETKGKFVSCMIYSGFEGFTVFDKQLKDLPLDNFVVSNIKTHALSVITQDYPAVSHNFPMIHTDKYDPESPEFYQFEKILNKYVDGSFVESDLAPGTNTDRIKNIMQPLPYLLHVVKKGFEADGYDLQGDIMNITDFQKALICRDGDYFEKTGKGDEIPFKIEVGDYVSTDPLVPIDNYPFSVEVVNFFKEIVIEKKGDYLLFGQTKSVQVKRFKNPLPFLFITDLRYKITKISGGVTTTILNYVKNADTDLTSGSLSSYYWTHPTKNIDIAVSFEAGDILRFEKKEAIRNSTFFPPSADYPYTIDMKVIPLRYRNPDNSPILSILDRNKVNLTQVVPDMTFGELIERLMVWKKLDMTPVGNVVYMNYVVNQLDRNQAIKLSEKEVEEPLITNNDSRSYELFFADGKTHETYKYDSAYIDSDGIIINDYQTKKDTIQISIDALPYPVVQRTEIKTAFAFDDEISKLRLVFYNGISLDDDEEPEIPVCYENSNMLIPKICENDYKDWLNFLINSKTYQWDFIMSVEKFREITAQSLIYAYNNYHIFTEIEQERINHMYWKISAKTETLV</sequence>
<reference evidence="1 2" key="1">
    <citation type="submission" date="2020-08" db="EMBL/GenBank/DDBJ databases">
        <title>Description of novel Flavobacterium F-408 isolate.</title>
        <authorList>
            <person name="Saticioglu I.B."/>
            <person name="Duman M."/>
            <person name="Altun S."/>
        </authorList>
    </citation>
    <scope>NUCLEOTIDE SEQUENCE [LARGE SCALE GENOMIC DNA]</scope>
    <source>
        <strain evidence="1 2">F-408</strain>
    </source>
</reference>
<comment type="caution">
    <text evidence="1">The sequence shown here is derived from an EMBL/GenBank/DDBJ whole genome shotgun (WGS) entry which is preliminary data.</text>
</comment>
<protein>
    <submittedName>
        <fullName evidence="1">Uncharacterized protein</fullName>
    </submittedName>
</protein>
<dbReference type="EMBL" id="JACRUN010000008">
    <property type="protein sequence ID" value="MBC5835833.1"/>
    <property type="molecule type" value="Genomic_DNA"/>
</dbReference>